<evidence type="ECO:0000313" key="1">
    <source>
        <dbReference type="EMBL" id="QHT33162.1"/>
    </source>
</evidence>
<sequence>MKLINPNPENFNKNYIYFNDPIQNTIINESRFIRIIYSTPNIIFNGINVLVSFVIEGVDKQYNKNIINYCITKNEKYINIINNIEKTILDKYCSNKRPSYNLALQVASGSLKLFSDSLDKKKNIDIILKISGLWEDDSSYGVTYKFLVTD</sequence>
<dbReference type="EMBL" id="MN738959">
    <property type="protein sequence ID" value="QHT33162.1"/>
    <property type="molecule type" value="Genomic_DNA"/>
</dbReference>
<reference evidence="1" key="1">
    <citation type="journal article" date="2020" name="Nature">
        <title>Giant virus diversity and host interactions through global metagenomics.</title>
        <authorList>
            <person name="Schulz F."/>
            <person name="Roux S."/>
            <person name="Paez-Espino D."/>
            <person name="Jungbluth S."/>
            <person name="Walsh D.A."/>
            <person name="Denef V.J."/>
            <person name="McMahon K.D."/>
            <person name="Konstantinidis K.T."/>
            <person name="Eloe-Fadrosh E.A."/>
            <person name="Kyrpides N.C."/>
            <person name="Woyke T."/>
        </authorList>
    </citation>
    <scope>NUCLEOTIDE SEQUENCE</scope>
    <source>
        <strain evidence="1">GVMAG-M-3300009161-34</strain>
    </source>
</reference>
<accession>A0A6C0EWN0</accession>
<dbReference type="AlphaFoldDB" id="A0A6C0EWN0"/>
<proteinExistence type="predicted"/>
<name>A0A6C0EWN0_9ZZZZ</name>
<organism evidence="1">
    <name type="scientific">viral metagenome</name>
    <dbReference type="NCBI Taxonomy" id="1070528"/>
    <lineage>
        <taxon>unclassified sequences</taxon>
        <taxon>metagenomes</taxon>
        <taxon>organismal metagenomes</taxon>
    </lineage>
</organism>
<protein>
    <submittedName>
        <fullName evidence="1">Uncharacterized protein</fullName>
    </submittedName>
</protein>